<protein>
    <submittedName>
        <fullName evidence="1">Uncharacterized protein</fullName>
    </submittedName>
</protein>
<dbReference type="AlphaFoldDB" id="L0DXW6"/>
<keyword evidence="2" id="KW-1185">Reference proteome</keyword>
<organism evidence="1 2">
    <name type="scientific">Thioalkalivibrio nitratireducens (strain DSM 14787 / UNIQEM 213 / ALEN2)</name>
    <dbReference type="NCBI Taxonomy" id="1255043"/>
    <lineage>
        <taxon>Bacteria</taxon>
        <taxon>Pseudomonadati</taxon>
        <taxon>Pseudomonadota</taxon>
        <taxon>Gammaproteobacteria</taxon>
        <taxon>Chromatiales</taxon>
        <taxon>Ectothiorhodospiraceae</taxon>
        <taxon>Thioalkalivibrio</taxon>
    </lineage>
</organism>
<evidence type="ECO:0000313" key="2">
    <source>
        <dbReference type="Proteomes" id="UP000010809"/>
    </source>
</evidence>
<sequence length="38" mass="4362">MPIVCQARRVIVTRSGPSCWAVNARLFQYIQRQSLANK</sequence>
<name>L0DXW6_THIND</name>
<dbReference type="Proteomes" id="UP000010809">
    <property type="component" value="Chromosome"/>
</dbReference>
<accession>L0DXW6</accession>
<dbReference type="EMBL" id="CP003989">
    <property type="protein sequence ID" value="AGA33815.1"/>
    <property type="molecule type" value="Genomic_DNA"/>
</dbReference>
<gene>
    <name evidence="1" type="ordered locus">TVNIR_2159</name>
</gene>
<dbReference type="HOGENOM" id="CLU_3334199_0_0_6"/>
<evidence type="ECO:0000313" key="1">
    <source>
        <dbReference type="EMBL" id="AGA33815.1"/>
    </source>
</evidence>
<proteinExistence type="predicted"/>
<reference evidence="1" key="1">
    <citation type="submission" date="2015-12" db="EMBL/GenBank/DDBJ databases">
        <authorList>
            <person name="Tikhonova T.V."/>
            <person name="Pavlov A.R."/>
            <person name="Beletsky A.V."/>
            <person name="Mardanov A.V."/>
            <person name="Sorokin D.Y."/>
            <person name="Ravin N.V."/>
            <person name="Popov V.O."/>
        </authorList>
    </citation>
    <scope>NUCLEOTIDE SEQUENCE</scope>
    <source>
        <strain evidence="1">DSM 14787</strain>
    </source>
</reference>
<dbReference type="KEGG" id="tni:TVNIR_2159"/>